<dbReference type="EMBL" id="JANPWB010000005">
    <property type="protein sequence ID" value="KAJ1185374.1"/>
    <property type="molecule type" value="Genomic_DNA"/>
</dbReference>
<comment type="caution">
    <text evidence="2">The sequence shown here is derived from an EMBL/GenBank/DDBJ whole genome shotgun (WGS) entry which is preliminary data.</text>
</comment>
<name>A0AAV7U8I4_PLEWA</name>
<evidence type="ECO:0000256" key="1">
    <source>
        <dbReference type="SAM" id="MobiDB-lite"/>
    </source>
</evidence>
<dbReference type="Proteomes" id="UP001066276">
    <property type="component" value="Chromosome 3_1"/>
</dbReference>
<evidence type="ECO:0000313" key="2">
    <source>
        <dbReference type="EMBL" id="KAJ1185374.1"/>
    </source>
</evidence>
<reference evidence="2" key="1">
    <citation type="journal article" date="2022" name="bioRxiv">
        <title>Sequencing and chromosome-scale assembly of the giantPleurodeles waltlgenome.</title>
        <authorList>
            <person name="Brown T."/>
            <person name="Elewa A."/>
            <person name="Iarovenko S."/>
            <person name="Subramanian E."/>
            <person name="Araus A.J."/>
            <person name="Petzold A."/>
            <person name="Susuki M."/>
            <person name="Suzuki K.-i.T."/>
            <person name="Hayashi T."/>
            <person name="Toyoda A."/>
            <person name="Oliveira C."/>
            <person name="Osipova E."/>
            <person name="Leigh N.D."/>
            <person name="Simon A."/>
            <person name="Yun M.H."/>
        </authorList>
    </citation>
    <scope>NUCLEOTIDE SEQUENCE</scope>
    <source>
        <strain evidence="2">20211129_DDA</strain>
        <tissue evidence="2">Liver</tissue>
    </source>
</reference>
<dbReference type="AlphaFoldDB" id="A0AAV7U8I4"/>
<proteinExistence type="predicted"/>
<feature type="compositionally biased region" description="Basic and acidic residues" evidence="1">
    <location>
        <begin position="24"/>
        <end position="74"/>
    </location>
</feature>
<protein>
    <submittedName>
        <fullName evidence="2">Uncharacterized protein</fullName>
    </submittedName>
</protein>
<accession>A0AAV7U8I4</accession>
<keyword evidence="3" id="KW-1185">Reference proteome</keyword>
<evidence type="ECO:0000313" key="3">
    <source>
        <dbReference type="Proteomes" id="UP001066276"/>
    </source>
</evidence>
<sequence>MEIVDGAASTLGLLASEGPPQRNHAPEEIEKGKWTDGGEKERSGRSKTAAEQRRMTDTATEEEQRRGRRREPEGKCLGLPATPVVAQEAHSETASHT</sequence>
<gene>
    <name evidence="2" type="ORF">NDU88_002167</name>
</gene>
<organism evidence="2 3">
    <name type="scientific">Pleurodeles waltl</name>
    <name type="common">Iberian ribbed newt</name>
    <dbReference type="NCBI Taxonomy" id="8319"/>
    <lineage>
        <taxon>Eukaryota</taxon>
        <taxon>Metazoa</taxon>
        <taxon>Chordata</taxon>
        <taxon>Craniata</taxon>
        <taxon>Vertebrata</taxon>
        <taxon>Euteleostomi</taxon>
        <taxon>Amphibia</taxon>
        <taxon>Batrachia</taxon>
        <taxon>Caudata</taxon>
        <taxon>Salamandroidea</taxon>
        <taxon>Salamandridae</taxon>
        <taxon>Pleurodelinae</taxon>
        <taxon>Pleurodeles</taxon>
    </lineage>
</organism>
<feature type="region of interest" description="Disordered" evidence="1">
    <location>
        <begin position="1"/>
        <end position="97"/>
    </location>
</feature>